<dbReference type="Gene3D" id="3.40.50.720">
    <property type="entry name" value="NAD(P)-binding Rossmann-like Domain"/>
    <property type="match status" value="1"/>
</dbReference>
<accession>A0A4Q7W053</accession>
<dbReference type="EMBL" id="SHKP01000004">
    <property type="protein sequence ID" value="RZU02175.1"/>
    <property type="molecule type" value="Genomic_DNA"/>
</dbReference>
<evidence type="ECO:0000259" key="2">
    <source>
        <dbReference type="Pfam" id="PF13460"/>
    </source>
</evidence>
<dbReference type="OrthoDB" id="5292533at2"/>
<dbReference type="SUPFAM" id="SSF51735">
    <property type="entry name" value="NAD(P)-binding Rossmann-fold domains"/>
    <property type="match status" value="1"/>
</dbReference>
<reference evidence="3 4" key="1">
    <citation type="submission" date="2019-02" db="EMBL/GenBank/DDBJ databases">
        <title>Genomic Encyclopedia of Type Strains, Phase IV (KMG-IV): sequencing the most valuable type-strain genomes for metagenomic binning, comparative biology and taxonomic classification.</title>
        <authorList>
            <person name="Goeker M."/>
        </authorList>
    </citation>
    <scope>NUCLEOTIDE SEQUENCE [LARGE SCALE GENOMIC DNA]</scope>
    <source>
        <strain evidence="3 4">DSM 19570</strain>
    </source>
</reference>
<keyword evidence="4" id="KW-1185">Reference proteome</keyword>
<name>A0A4Q7W053_9BURK</name>
<feature type="chain" id="PRO_5020271509" evidence="1">
    <location>
        <begin position="18"/>
        <end position="316"/>
    </location>
</feature>
<dbReference type="CDD" id="cd05271">
    <property type="entry name" value="NDUFA9_like_SDR_a"/>
    <property type="match status" value="1"/>
</dbReference>
<evidence type="ECO:0000313" key="4">
    <source>
        <dbReference type="Proteomes" id="UP000293671"/>
    </source>
</evidence>
<feature type="domain" description="NAD(P)-binding" evidence="2">
    <location>
        <begin position="7"/>
        <end position="201"/>
    </location>
</feature>
<gene>
    <name evidence="3" type="ORF">EV670_0196</name>
</gene>
<dbReference type="InterPro" id="IPR016040">
    <property type="entry name" value="NAD(P)-bd_dom"/>
</dbReference>
<sequence>MRLLVLGGTGFVGSALAAQLVTRAGGGDTQIVVPSRRPPRHKALASLPGVQLVQADVHDPAALERLLAGCDAVVNLVAILHGSAAEFERTHVALPRTLAQACVQTGVRRVMHLSALGVGPQAPSNYLRSKAAGEAVLREAGLDLTLLRPSVIFGAGDRFLNLFASLQKSFPLMPLAGADAAFQPVWVEDVARAILACLDDPSTIGQTIECAGPKVYRLAELVRLAGGWAGKARPVMPLPDALARLEAGLLSLLPGEPLMSADNLASMKVPNVASGDLPGLERLGIRATALEAVGPGYLGALGSTELDAYRAAARRG</sequence>
<dbReference type="Pfam" id="PF13460">
    <property type="entry name" value="NAD_binding_10"/>
    <property type="match status" value="1"/>
</dbReference>
<evidence type="ECO:0000256" key="1">
    <source>
        <dbReference type="SAM" id="SignalP"/>
    </source>
</evidence>
<comment type="caution">
    <text evidence="3">The sequence shown here is derived from an EMBL/GenBank/DDBJ whole genome shotgun (WGS) entry which is preliminary data.</text>
</comment>
<organism evidence="3 4">
    <name type="scientific">Rivibacter subsaxonicus</name>
    <dbReference type="NCBI Taxonomy" id="457575"/>
    <lineage>
        <taxon>Bacteria</taxon>
        <taxon>Pseudomonadati</taxon>
        <taxon>Pseudomonadota</taxon>
        <taxon>Betaproteobacteria</taxon>
        <taxon>Burkholderiales</taxon>
        <taxon>Rivibacter</taxon>
    </lineage>
</organism>
<dbReference type="RefSeq" id="WP_130429960.1">
    <property type="nucleotide sequence ID" value="NZ_SHKP01000004.1"/>
</dbReference>
<dbReference type="PANTHER" id="PTHR12126">
    <property type="entry name" value="NADH-UBIQUINONE OXIDOREDUCTASE 39 KDA SUBUNIT-RELATED"/>
    <property type="match status" value="1"/>
</dbReference>
<evidence type="ECO:0000313" key="3">
    <source>
        <dbReference type="EMBL" id="RZU02175.1"/>
    </source>
</evidence>
<dbReference type="AlphaFoldDB" id="A0A4Q7W053"/>
<dbReference type="Proteomes" id="UP000293671">
    <property type="component" value="Unassembled WGS sequence"/>
</dbReference>
<protein>
    <submittedName>
        <fullName evidence="3">NADH dehydrogenase</fullName>
    </submittedName>
</protein>
<dbReference type="GO" id="GO:0044877">
    <property type="term" value="F:protein-containing complex binding"/>
    <property type="evidence" value="ECO:0007669"/>
    <property type="project" value="TreeGrafter"/>
</dbReference>
<dbReference type="InterPro" id="IPR051207">
    <property type="entry name" value="ComplexI_NDUFA9_subunit"/>
</dbReference>
<feature type="signal peptide" evidence="1">
    <location>
        <begin position="1"/>
        <end position="17"/>
    </location>
</feature>
<keyword evidence="1" id="KW-0732">Signal</keyword>
<dbReference type="PANTHER" id="PTHR12126:SF11">
    <property type="entry name" value="NADH DEHYDROGENASE [UBIQUINONE] 1 ALPHA SUBCOMPLEX SUBUNIT 9, MITOCHONDRIAL"/>
    <property type="match status" value="1"/>
</dbReference>
<proteinExistence type="predicted"/>
<dbReference type="InterPro" id="IPR036291">
    <property type="entry name" value="NAD(P)-bd_dom_sf"/>
</dbReference>